<gene>
    <name evidence="1" type="ORF">Tci_021598</name>
</gene>
<comment type="caution">
    <text evidence="1">The sequence shown here is derived from an EMBL/GenBank/DDBJ whole genome shotgun (WGS) entry which is preliminary data.</text>
</comment>
<name>A0A6L2KLH2_TANCI</name>
<proteinExistence type="predicted"/>
<protein>
    <submittedName>
        <fullName evidence="1">Uncharacterized protein</fullName>
    </submittedName>
</protein>
<sequence>MASLVNCDGIASPNLLWASLSRLLQTPSQKSLTLSLEPSDAVDRNRDAIINLEIVHDICSKVDRSAHQLVEDDFGWDLVPLEELDVESFDLEPFGGLASFLIFCFFNPYSDLAGGSSS</sequence>
<reference evidence="1" key="1">
    <citation type="journal article" date="2019" name="Sci. Rep.">
        <title>Draft genome of Tanacetum cinerariifolium, the natural source of mosquito coil.</title>
        <authorList>
            <person name="Yamashiro T."/>
            <person name="Shiraishi A."/>
            <person name="Satake H."/>
            <person name="Nakayama K."/>
        </authorList>
    </citation>
    <scope>NUCLEOTIDE SEQUENCE</scope>
</reference>
<evidence type="ECO:0000313" key="1">
    <source>
        <dbReference type="EMBL" id="GEU49620.1"/>
    </source>
</evidence>
<accession>A0A6L2KLH2</accession>
<dbReference type="AlphaFoldDB" id="A0A6L2KLH2"/>
<organism evidence="1">
    <name type="scientific">Tanacetum cinerariifolium</name>
    <name type="common">Dalmatian daisy</name>
    <name type="synonym">Chrysanthemum cinerariifolium</name>
    <dbReference type="NCBI Taxonomy" id="118510"/>
    <lineage>
        <taxon>Eukaryota</taxon>
        <taxon>Viridiplantae</taxon>
        <taxon>Streptophyta</taxon>
        <taxon>Embryophyta</taxon>
        <taxon>Tracheophyta</taxon>
        <taxon>Spermatophyta</taxon>
        <taxon>Magnoliopsida</taxon>
        <taxon>eudicotyledons</taxon>
        <taxon>Gunneridae</taxon>
        <taxon>Pentapetalae</taxon>
        <taxon>asterids</taxon>
        <taxon>campanulids</taxon>
        <taxon>Asterales</taxon>
        <taxon>Asteraceae</taxon>
        <taxon>Asteroideae</taxon>
        <taxon>Anthemideae</taxon>
        <taxon>Anthemidinae</taxon>
        <taxon>Tanacetum</taxon>
    </lineage>
</organism>
<dbReference type="EMBL" id="BKCJ010002590">
    <property type="protein sequence ID" value="GEU49620.1"/>
    <property type="molecule type" value="Genomic_DNA"/>
</dbReference>